<dbReference type="AlphaFoldDB" id="A0A4P2QDQ5"/>
<protein>
    <submittedName>
        <fullName evidence="1">Uncharacterized protein</fullName>
    </submittedName>
</protein>
<evidence type="ECO:0000313" key="1">
    <source>
        <dbReference type="EMBL" id="AUX27924.1"/>
    </source>
</evidence>
<proteinExistence type="predicted"/>
<dbReference type="Proteomes" id="UP000295781">
    <property type="component" value="Chromosome"/>
</dbReference>
<dbReference type="OrthoDB" id="9939353at2"/>
<dbReference type="EMBL" id="CP012670">
    <property type="protein sequence ID" value="AUX27924.1"/>
    <property type="molecule type" value="Genomic_DNA"/>
</dbReference>
<organism evidence="1 2">
    <name type="scientific">Sorangium cellulosum</name>
    <name type="common">Polyangium cellulosum</name>
    <dbReference type="NCBI Taxonomy" id="56"/>
    <lineage>
        <taxon>Bacteria</taxon>
        <taxon>Pseudomonadati</taxon>
        <taxon>Myxococcota</taxon>
        <taxon>Polyangia</taxon>
        <taxon>Polyangiales</taxon>
        <taxon>Polyangiaceae</taxon>
        <taxon>Sorangium</taxon>
    </lineage>
</organism>
<evidence type="ECO:0000313" key="2">
    <source>
        <dbReference type="Proteomes" id="UP000295781"/>
    </source>
</evidence>
<sequence>MPLNFLLWNALQTSDTSHGEAGKRVSLQREAGETVLVFHADTPEFRRRFGVAHVCDAIFFYKRPPAQPLLLFVELKGKEVADGATQLRETLLAVRRELAAALRDGAPRAEQLRAVIVCSGVASPREHGRVRAEFERATSVPLLVKTVKRGTCDLRDVLR</sequence>
<accession>A0A4P2QDQ5</accession>
<reference evidence="1 2" key="1">
    <citation type="submission" date="2015-09" db="EMBL/GenBank/DDBJ databases">
        <title>Sorangium comparison.</title>
        <authorList>
            <person name="Zaburannyi N."/>
            <person name="Bunk B."/>
            <person name="Overmann J."/>
            <person name="Mueller R."/>
        </authorList>
    </citation>
    <scope>NUCLEOTIDE SEQUENCE [LARGE SCALE GENOMIC DNA]</scope>
    <source>
        <strain evidence="1 2">So ceGT47</strain>
    </source>
</reference>
<name>A0A4P2QDQ5_SORCE</name>
<dbReference type="RefSeq" id="WP_129356380.1">
    <property type="nucleotide sequence ID" value="NZ_CP012670.1"/>
</dbReference>
<gene>
    <name evidence="1" type="ORF">SOCEGT47_085240</name>
</gene>